<dbReference type="PANTHER" id="PTHR43706:SF47">
    <property type="entry name" value="EXTERNAL NADH-UBIQUINONE OXIDOREDUCTASE 1, MITOCHONDRIAL-RELATED"/>
    <property type="match status" value="1"/>
</dbReference>
<dbReference type="Gene3D" id="3.50.50.100">
    <property type="match status" value="1"/>
</dbReference>
<dbReference type="RefSeq" id="WP_090937706.1">
    <property type="nucleotide sequence ID" value="NZ_FOTS01000021.1"/>
</dbReference>
<keyword evidence="6" id="KW-0560">Oxidoreductase</keyword>
<evidence type="ECO:0000313" key="11">
    <source>
        <dbReference type="EMBL" id="SFL84877.1"/>
    </source>
</evidence>
<evidence type="ECO:0000256" key="6">
    <source>
        <dbReference type="ARBA" id="ARBA00023002"/>
    </source>
</evidence>
<evidence type="ECO:0000259" key="10">
    <source>
        <dbReference type="Pfam" id="PF22366"/>
    </source>
</evidence>
<sequence>MQNETAVKPPHIVIIGAGFGGIRTARALAKHEVKITLIDKYNYHLFQPLLYQVATAGLSVDDIAYPVRAIFRDQKNVDFRLAEVSDVDFDNKVVTMNTGEIGYDYLVVAAGGSTNYFGMESMEKNGFGMKTLDESVMIRNHVLRMFELAAHEKDADKRRALLTFVIVGGGPTGVESAGALSELIYHVMVKEYHTLNFKEVRIMLVEASDKLFAAMPKELRDATVETLIRKHVEVRLCVQVTDYNGEKMSLKGGEVIPTYTVVWAAGVKANTLIDTLKVEQASMRRAVVNEFLQLPTRPEVFVIGDSAQFMQGERPLPMVAPVAIQQAEVAAKNIRSLIRGKELKKFTYKDVGNMATIGRNAAVVHMGSFKTHGFIAWAIWSFVHILRLIDFRNRAVVFVKWMWDYLVYERVVRIITRQRQ</sequence>
<dbReference type="Pfam" id="PF07992">
    <property type="entry name" value="Pyr_redox_2"/>
    <property type="match status" value="1"/>
</dbReference>
<dbReference type="EMBL" id="FOTS01000021">
    <property type="protein sequence ID" value="SFL84877.1"/>
    <property type="molecule type" value="Genomic_DNA"/>
</dbReference>
<keyword evidence="12" id="KW-1185">Reference proteome</keyword>
<reference evidence="12" key="1">
    <citation type="submission" date="2016-10" db="EMBL/GenBank/DDBJ databases">
        <authorList>
            <person name="Varghese N."/>
            <person name="Submissions S."/>
        </authorList>
    </citation>
    <scope>NUCLEOTIDE SEQUENCE [LARGE SCALE GENOMIC DNA]</scope>
    <source>
        <strain evidence="12">DSM 13327</strain>
    </source>
</reference>
<dbReference type="AlphaFoldDB" id="A0A1I4L2I0"/>
<dbReference type="Proteomes" id="UP000199520">
    <property type="component" value="Unassembled WGS sequence"/>
</dbReference>
<evidence type="ECO:0000259" key="9">
    <source>
        <dbReference type="Pfam" id="PF07992"/>
    </source>
</evidence>
<dbReference type="SUPFAM" id="SSF51905">
    <property type="entry name" value="FAD/NAD(P)-binding domain"/>
    <property type="match status" value="2"/>
</dbReference>
<dbReference type="Pfam" id="PF22366">
    <property type="entry name" value="NDH2_C"/>
    <property type="match status" value="1"/>
</dbReference>
<name>A0A1I4L2I0_9FIRM</name>
<dbReference type="PRINTS" id="PR00411">
    <property type="entry name" value="PNDRDTASEI"/>
</dbReference>
<evidence type="ECO:0000256" key="4">
    <source>
        <dbReference type="ARBA" id="ARBA00022827"/>
    </source>
</evidence>
<dbReference type="InterPro" id="IPR054585">
    <property type="entry name" value="NDH2-like_C"/>
</dbReference>
<dbReference type="InterPro" id="IPR045024">
    <property type="entry name" value="NDH-2"/>
</dbReference>
<keyword evidence="7" id="KW-0520">NAD</keyword>
<dbReference type="EC" id="1.6.5.9" evidence="2"/>
<keyword evidence="3" id="KW-0285">Flavoprotein</keyword>
<feature type="domain" description="FAD/NAD(P)-binding" evidence="9">
    <location>
        <begin position="11"/>
        <end position="327"/>
    </location>
</feature>
<comment type="similarity">
    <text evidence="1">Belongs to the NADH dehydrogenase family.</text>
</comment>
<dbReference type="PRINTS" id="PR00368">
    <property type="entry name" value="FADPNR"/>
</dbReference>
<dbReference type="STRING" id="1123291.SAMN04490355_102133"/>
<comment type="catalytic activity">
    <reaction evidence="8">
        <text>a quinone + NADH + H(+) = a quinol + NAD(+)</text>
        <dbReference type="Rhea" id="RHEA:46160"/>
        <dbReference type="ChEBI" id="CHEBI:15378"/>
        <dbReference type="ChEBI" id="CHEBI:24646"/>
        <dbReference type="ChEBI" id="CHEBI:57540"/>
        <dbReference type="ChEBI" id="CHEBI:57945"/>
        <dbReference type="ChEBI" id="CHEBI:132124"/>
        <dbReference type="EC" id="1.6.5.9"/>
    </reaction>
</comment>
<dbReference type="InterPro" id="IPR023753">
    <property type="entry name" value="FAD/NAD-binding_dom"/>
</dbReference>
<evidence type="ECO:0000256" key="8">
    <source>
        <dbReference type="ARBA" id="ARBA00047599"/>
    </source>
</evidence>
<keyword evidence="4" id="KW-0274">FAD</keyword>
<evidence type="ECO:0000256" key="7">
    <source>
        <dbReference type="ARBA" id="ARBA00023027"/>
    </source>
</evidence>
<proteinExistence type="inferred from homology"/>
<dbReference type="PANTHER" id="PTHR43706">
    <property type="entry name" value="NADH DEHYDROGENASE"/>
    <property type="match status" value="1"/>
</dbReference>
<protein>
    <recommendedName>
        <fullName evidence="2">NADH:ubiquinone reductase (non-electrogenic)</fullName>
        <ecNumber evidence="2">1.6.5.9</ecNumber>
    </recommendedName>
</protein>
<dbReference type="OrthoDB" id="9784880at2"/>
<dbReference type="InterPro" id="IPR036188">
    <property type="entry name" value="FAD/NAD-bd_sf"/>
</dbReference>
<gene>
    <name evidence="11" type="ORF">SAMN04490355_102133</name>
</gene>
<evidence type="ECO:0000313" key="12">
    <source>
        <dbReference type="Proteomes" id="UP000199520"/>
    </source>
</evidence>
<feature type="domain" description="External alternative NADH-ubiquinone oxidoreductase-like C-terminal" evidence="10">
    <location>
        <begin position="352"/>
        <end position="406"/>
    </location>
</feature>
<evidence type="ECO:0000256" key="2">
    <source>
        <dbReference type="ARBA" id="ARBA00012637"/>
    </source>
</evidence>
<keyword evidence="5" id="KW-0809">Transit peptide</keyword>
<evidence type="ECO:0000256" key="5">
    <source>
        <dbReference type="ARBA" id="ARBA00022946"/>
    </source>
</evidence>
<organism evidence="11 12">
    <name type="scientific">Pelosinus propionicus DSM 13327</name>
    <dbReference type="NCBI Taxonomy" id="1123291"/>
    <lineage>
        <taxon>Bacteria</taxon>
        <taxon>Bacillati</taxon>
        <taxon>Bacillota</taxon>
        <taxon>Negativicutes</taxon>
        <taxon>Selenomonadales</taxon>
        <taxon>Sporomusaceae</taxon>
        <taxon>Pelosinus</taxon>
    </lineage>
</organism>
<accession>A0A1I4L2I0</accession>
<evidence type="ECO:0000256" key="3">
    <source>
        <dbReference type="ARBA" id="ARBA00022630"/>
    </source>
</evidence>
<dbReference type="GO" id="GO:0050136">
    <property type="term" value="F:NADH dehydrogenase (quinone) (non-electrogenic) activity"/>
    <property type="evidence" value="ECO:0007669"/>
    <property type="project" value="UniProtKB-EC"/>
</dbReference>
<evidence type="ECO:0000256" key="1">
    <source>
        <dbReference type="ARBA" id="ARBA00005272"/>
    </source>
</evidence>